<reference evidence="2 3" key="1">
    <citation type="journal article" date="2016" name="Fungal Biol.">
        <title>The genome of Xylona heveae provides a window into fungal endophytism.</title>
        <authorList>
            <person name="Gazis R."/>
            <person name="Kuo A."/>
            <person name="Riley R."/>
            <person name="LaButti K."/>
            <person name="Lipzen A."/>
            <person name="Lin J."/>
            <person name="Amirebrahimi M."/>
            <person name="Hesse C.N."/>
            <person name="Spatafora J.W."/>
            <person name="Henrissat B."/>
            <person name="Hainaut M."/>
            <person name="Grigoriev I.V."/>
            <person name="Hibbett D.S."/>
        </authorList>
    </citation>
    <scope>NUCLEOTIDE SEQUENCE [LARGE SCALE GENOMIC DNA]</scope>
    <source>
        <strain evidence="2 3">TC161</strain>
    </source>
</reference>
<evidence type="ECO:0000313" key="2">
    <source>
        <dbReference type="EMBL" id="KZF22359.1"/>
    </source>
</evidence>
<name>A0A165GM28_XYLHT</name>
<dbReference type="Proteomes" id="UP000076632">
    <property type="component" value="Unassembled WGS sequence"/>
</dbReference>
<dbReference type="Gene3D" id="3.20.20.80">
    <property type="entry name" value="Glycosidases"/>
    <property type="match status" value="1"/>
</dbReference>
<dbReference type="GeneID" id="28901258"/>
<keyword evidence="3" id="KW-1185">Reference proteome</keyword>
<evidence type="ECO:0000256" key="1">
    <source>
        <dbReference type="SAM" id="MobiDB-lite"/>
    </source>
</evidence>
<dbReference type="InterPro" id="IPR051130">
    <property type="entry name" value="Mito_struct-func_regulator"/>
</dbReference>
<accession>A0A165GM28</accession>
<proteinExistence type="predicted"/>
<dbReference type="OrthoDB" id="3257981at2759"/>
<dbReference type="CDD" id="cd11577">
    <property type="entry name" value="GH71"/>
    <property type="match status" value="1"/>
</dbReference>
<dbReference type="OMA" id="WVEILTW"/>
<organism evidence="2 3">
    <name type="scientific">Xylona heveae (strain CBS 132557 / TC161)</name>
    <dbReference type="NCBI Taxonomy" id="1328760"/>
    <lineage>
        <taxon>Eukaryota</taxon>
        <taxon>Fungi</taxon>
        <taxon>Dikarya</taxon>
        <taxon>Ascomycota</taxon>
        <taxon>Pezizomycotina</taxon>
        <taxon>Xylonomycetes</taxon>
        <taxon>Xylonales</taxon>
        <taxon>Xylonaceae</taxon>
        <taxon>Xylona</taxon>
    </lineage>
</organism>
<dbReference type="GO" id="GO:0051118">
    <property type="term" value="F:glucan endo-1,3-alpha-glucosidase activity"/>
    <property type="evidence" value="ECO:0007669"/>
    <property type="project" value="InterPro"/>
</dbReference>
<dbReference type="InterPro" id="IPR005197">
    <property type="entry name" value="Glyco_hydro_71"/>
</dbReference>
<gene>
    <name evidence="2" type="ORF">L228DRAFT_283514</name>
</gene>
<protein>
    <submittedName>
        <fullName evidence="2">Carbohydrate-binding module family 24 protein</fullName>
    </submittedName>
</protein>
<dbReference type="PANTHER" id="PTHR43173">
    <property type="entry name" value="ABC1 FAMILY PROTEIN"/>
    <property type="match status" value="1"/>
</dbReference>
<dbReference type="Pfam" id="PF03659">
    <property type="entry name" value="Glyco_hydro_71"/>
    <property type="match status" value="1"/>
</dbReference>
<evidence type="ECO:0000313" key="3">
    <source>
        <dbReference type="Proteomes" id="UP000076632"/>
    </source>
</evidence>
<dbReference type="AlphaFoldDB" id="A0A165GM28"/>
<feature type="region of interest" description="Disordered" evidence="1">
    <location>
        <begin position="531"/>
        <end position="557"/>
    </location>
</feature>
<dbReference type="EMBL" id="KV407459">
    <property type="protein sequence ID" value="KZF22359.1"/>
    <property type="molecule type" value="Genomic_DNA"/>
</dbReference>
<dbReference type="RefSeq" id="XP_018187914.1">
    <property type="nucleotide sequence ID" value="XM_018336121.1"/>
</dbReference>
<sequence length="585" mass="64050">MARSGFVYSPVQAKAVFAHFMVGNAANFSLSDWETDIRLARDAHIDAFALNIGNGTFANTTSLSHAFSAANNLGAAFKLFFSFDYAGNGDWDKEDVIDLLNEYGTDAAYYKVGSQPFVSTFEGPHCAEDWIEIKKETNCYFVPSWSSLGAKAAVEAGPVDGLFSWGAWPEGPNNMNTQVDASYLYFLEKKAYMMPVSPWFFTNMPSYHKNWLWRGDDLWHDRWQQVQFFQPDFVEIISWNDFGESHYIGPTHSSEYTTFALGKSPYNYADSMPHDGWRLFLPYLIDTYKNGIASITEEGLVTWHRLQPASSCTTGNTTGNAASELQSKYAPSEIVQDRIFYSALLASDATVTVTIGGVVQSGSWEHVPADGVGIYHGSVPFNDNLGDVVVRVWRNSEIVVEVRGATLNTACTDDIENWNAFVSADSSGKTMDDPVQPSLPISQQVCVDGFGLDDDAGLCSFACSFGCCPVGTCTCTALGPQPAYPQEPPQHHVCPGSSTGNNFGGTLLDLCDFTCNLGHCPDACPNSTTTSSSGAPAQGIPTQINSSPAETGTSNDRQKNLATRCTYTSMLWILPLVTYLYSYWL</sequence>
<dbReference type="STRING" id="1328760.A0A165GM28"/>
<dbReference type="InParanoid" id="A0A165GM28"/>
<dbReference type="PANTHER" id="PTHR43173:SF33">
    <property type="entry name" value="ASCUS WALL ENDO-1,3-ALPHA-GLUCANASE-RELATED"/>
    <property type="match status" value="1"/>
</dbReference>